<dbReference type="RefSeq" id="WP_272747712.1">
    <property type="nucleotide sequence ID" value="NZ_JAQQKX010000005.1"/>
</dbReference>
<dbReference type="Proteomes" id="UP001214854">
    <property type="component" value="Unassembled WGS sequence"/>
</dbReference>
<gene>
    <name evidence="1" type="ORF">PQU92_08105</name>
</gene>
<name>A0ABT5HT46_9CAUL</name>
<proteinExistence type="predicted"/>
<organism evidence="1 2">
    <name type="scientific">Asticcacaulis aquaticus</name>
    <dbReference type="NCBI Taxonomy" id="2984212"/>
    <lineage>
        <taxon>Bacteria</taxon>
        <taxon>Pseudomonadati</taxon>
        <taxon>Pseudomonadota</taxon>
        <taxon>Alphaproteobacteria</taxon>
        <taxon>Caulobacterales</taxon>
        <taxon>Caulobacteraceae</taxon>
        <taxon>Asticcacaulis</taxon>
    </lineage>
</organism>
<keyword evidence="2" id="KW-1185">Reference proteome</keyword>
<dbReference type="EMBL" id="JAQQKX010000005">
    <property type="protein sequence ID" value="MDC7683237.1"/>
    <property type="molecule type" value="Genomic_DNA"/>
</dbReference>
<protein>
    <submittedName>
        <fullName evidence="1">Uncharacterized protein</fullName>
    </submittedName>
</protein>
<sequence>MALVLINLTYWVEGCADLPINDNRLWHWLFGVSATDVLTRACARLGKPVTAISLKSELHRTDILARVDGQPAPVPLITVCQGLSFSELNAALTALQKTEKQKEAA</sequence>
<comment type="caution">
    <text evidence="1">The sequence shown here is derived from an EMBL/GenBank/DDBJ whole genome shotgun (WGS) entry which is preliminary data.</text>
</comment>
<evidence type="ECO:0000313" key="2">
    <source>
        <dbReference type="Proteomes" id="UP001214854"/>
    </source>
</evidence>
<reference evidence="1 2" key="1">
    <citation type="submission" date="2023-01" db="EMBL/GenBank/DDBJ databases">
        <title>Novel species of the genus Asticcacaulis isolated from rivers.</title>
        <authorList>
            <person name="Lu H."/>
        </authorList>
    </citation>
    <scope>NUCLEOTIDE SEQUENCE [LARGE SCALE GENOMIC DNA]</scope>
    <source>
        <strain evidence="1 2">BYS171W</strain>
    </source>
</reference>
<evidence type="ECO:0000313" key="1">
    <source>
        <dbReference type="EMBL" id="MDC7683237.1"/>
    </source>
</evidence>
<accession>A0ABT5HT46</accession>